<evidence type="ECO:0000259" key="3">
    <source>
        <dbReference type="PROSITE" id="PS50048"/>
    </source>
</evidence>
<protein>
    <recommendedName>
        <fullName evidence="3">Zn(2)-C6 fungal-type domain-containing protein</fullName>
    </recommendedName>
</protein>
<gene>
    <name evidence="4" type="ORF">QBC34DRAFT_476981</name>
</gene>
<dbReference type="Proteomes" id="UP001321760">
    <property type="component" value="Unassembled WGS sequence"/>
</dbReference>
<accession>A0AAV9G608</accession>
<dbReference type="InterPro" id="IPR036864">
    <property type="entry name" value="Zn2-C6_fun-type_DNA-bd_sf"/>
</dbReference>
<comment type="caution">
    <text evidence="4">The sequence shown here is derived from an EMBL/GenBank/DDBJ whole genome shotgun (WGS) entry which is preliminary data.</text>
</comment>
<dbReference type="SUPFAM" id="SSF57701">
    <property type="entry name" value="Zn2/Cys6 DNA-binding domain"/>
    <property type="match status" value="1"/>
</dbReference>
<dbReference type="EMBL" id="MU865991">
    <property type="protein sequence ID" value="KAK4443522.1"/>
    <property type="molecule type" value="Genomic_DNA"/>
</dbReference>
<dbReference type="InterPro" id="IPR001138">
    <property type="entry name" value="Zn2Cys6_DnaBD"/>
</dbReference>
<sequence>MNHFPSGGRQFRELAYFKCRFCRDAKKKCDPSASPDSFQCQRCKQMGLPCAPPTTAKQDRIYAITASEISAPLPPLTSITPGRQDGVDSEPLPFTVPTCTQSHADVPETLGPHLNPIYSSASNPANGFLHHPPQAPCWAARPSAPGHRKSRQKYQVPD</sequence>
<keyword evidence="1" id="KW-0539">Nucleus</keyword>
<dbReference type="GO" id="GO:0000981">
    <property type="term" value="F:DNA-binding transcription factor activity, RNA polymerase II-specific"/>
    <property type="evidence" value="ECO:0007669"/>
    <property type="project" value="InterPro"/>
</dbReference>
<proteinExistence type="predicted"/>
<dbReference type="GO" id="GO:0008270">
    <property type="term" value="F:zinc ion binding"/>
    <property type="evidence" value="ECO:0007669"/>
    <property type="project" value="InterPro"/>
</dbReference>
<dbReference type="Gene3D" id="4.10.240.10">
    <property type="entry name" value="Zn(2)-C6 fungal-type DNA-binding domain"/>
    <property type="match status" value="1"/>
</dbReference>
<name>A0AAV9G608_9PEZI</name>
<reference evidence="4" key="1">
    <citation type="journal article" date="2023" name="Mol. Phylogenet. Evol.">
        <title>Genome-scale phylogeny and comparative genomics of the fungal order Sordariales.</title>
        <authorList>
            <person name="Hensen N."/>
            <person name="Bonometti L."/>
            <person name="Westerberg I."/>
            <person name="Brannstrom I.O."/>
            <person name="Guillou S."/>
            <person name="Cros-Aarteil S."/>
            <person name="Calhoun S."/>
            <person name="Haridas S."/>
            <person name="Kuo A."/>
            <person name="Mondo S."/>
            <person name="Pangilinan J."/>
            <person name="Riley R."/>
            <person name="LaButti K."/>
            <person name="Andreopoulos B."/>
            <person name="Lipzen A."/>
            <person name="Chen C."/>
            <person name="Yan M."/>
            <person name="Daum C."/>
            <person name="Ng V."/>
            <person name="Clum A."/>
            <person name="Steindorff A."/>
            <person name="Ohm R.A."/>
            <person name="Martin F."/>
            <person name="Silar P."/>
            <person name="Natvig D.O."/>
            <person name="Lalanne C."/>
            <person name="Gautier V."/>
            <person name="Ament-Velasquez S.L."/>
            <person name="Kruys A."/>
            <person name="Hutchinson M.I."/>
            <person name="Powell A.J."/>
            <person name="Barry K."/>
            <person name="Miller A.N."/>
            <person name="Grigoriev I.V."/>
            <person name="Debuchy R."/>
            <person name="Gladieux P."/>
            <person name="Hiltunen Thoren M."/>
            <person name="Johannesson H."/>
        </authorList>
    </citation>
    <scope>NUCLEOTIDE SEQUENCE</scope>
    <source>
        <strain evidence="4">PSN243</strain>
    </source>
</reference>
<dbReference type="CDD" id="cd00067">
    <property type="entry name" value="GAL4"/>
    <property type="match status" value="1"/>
</dbReference>
<feature type="region of interest" description="Disordered" evidence="2">
    <location>
        <begin position="125"/>
        <end position="158"/>
    </location>
</feature>
<evidence type="ECO:0000313" key="5">
    <source>
        <dbReference type="Proteomes" id="UP001321760"/>
    </source>
</evidence>
<evidence type="ECO:0000256" key="2">
    <source>
        <dbReference type="SAM" id="MobiDB-lite"/>
    </source>
</evidence>
<feature type="region of interest" description="Disordered" evidence="2">
    <location>
        <begin position="73"/>
        <end position="107"/>
    </location>
</feature>
<reference evidence="4" key="2">
    <citation type="submission" date="2023-05" db="EMBL/GenBank/DDBJ databases">
        <authorList>
            <consortium name="Lawrence Berkeley National Laboratory"/>
            <person name="Steindorff A."/>
            <person name="Hensen N."/>
            <person name="Bonometti L."/>
            <person name="Westerberg I."/>
            <person name="Brannstrom I.O."/>
            <person name="Guillou S."/>
            <person name="Cros-Aarteil S."/>
            <person name="Calhoun S."/>
            <person name="Haridas S."/>
            <person name="Kuo A."/>
            <person name="Mondo S."/>
            <person name="Pangilinan J."/>
            <person name="Riley R."/>
            <person name="Labutti K."/>
            <person name="Andreopoulos B."/>
            <person name="Lipzen A."/>
            <person name="Chen C."/>
            <person name="Yanf M."/>
            <person name="Daum C."/>
            <person name="Ng V."/>
            <person name="Clum A."/>
            <person name="Ohm R."/>
            <person name="Martin F."/>
            <person name="Silar P."/>
            <person name="Natvig D."/>
            <person name="Lalanne C."/>
            <person name="Gautier V."/>
            <person name="Ament-Velasquez S.L."/>
            <person name="Kruys A."/>
            <person name="Hutchinson M.I."/>
            <person name="Powell A.J."/>
            <person name="Barry K."/>
            <person name="Miller A.N."/>
            <person name="Grigoriev I.V."/>
            <person name="Debuchy R."/>
            <person name="Gladieux P."/>
            <person name="Thoren M.H."/>
            <person name="Johannesson H."/>
        </authorList>
    </citation>
    <scope>NUCLEOTIDE SEQUENCE</scope>
    <source>
        <strain evidence="4">PSN243</strain>
    </source>
</reference>
<feature type="domain" description="Zn(2)-C6 fungal-type" evidence="3">
    <location>
        <begin position="18"/>
        <end position="50"/>
    </location>
</feature>
<dbReference type="PROSITE" id="PS50048">
    <property type="entry name" value="ZN2_CY6_FUNGAL_2"/>
    <property type="match status" value="1"/>
</dbReference>
<evidence type="ECO:0000256" key="1">
    <source>
        <dbReference type="ARBA" id="ARBA00023242"/>
    </source>
</evidence>
<dbReference type="AlphaFoldDB" id="A0AAV9G608"/>
<keyword evidence="5" id="KW-1185">Reference proteome</keyword>
<organism evidence="4 5">
    <name type="scientific">Podospora aff. communis PSN243</name>
    <dbReference type="NCBI Taxonomy" id="3040156"/>
    <lineage>
        <taxon>Eukaryota</taxon>
        <taxon>Fungi</taxon>
        <taxon>Dikarya</taxon>
        <taxon>Ascomycota</taxon>
        <taxon>Pezizomycotina</taxon>
        <taxon>Sordariomycetes</taxon>
        <taxon>Sordariomycetidae</taxon>
        <taxon>Sordariales</taxon>
        <taxon>Podosporaceae</taxon>
        <taxon>Podospora</taxon>
    </lineage>
</organism>
<evidence type="ECO:0000313" key="4">
    <source>
        <dbReference type="EMBL" id="KAK4443522.1"/>
    </source>
</evidence>